<evidence type="ECO:0000256" key="4">
    <source>
        <dbReference type="ARBA" id="ARBA00044955"/>
    </source>
</evidence>
<name>A0A9P9EPQ8_9HYPO</name>
<dbReference type="EMBL" id="JAGMUU010000012">
    <property type="protein sequence ID" value="KAH7141553.1"/>
    <property type="molecule type" value="Genomic_DNA"/>
</dbReference>
<keyword evidence="7" id="KW-1185">Reference proteome</keyword>
<dbReference type="Pfam" id="PF01476">
    <property type="entry name" value="LysM"/>
    <property type="match status" value="2"/>
</dbReference>
<dbReference type="SMART" id="SM00257">
    <property type="entry name" value="LysM"/>
    <property type="match status" value="3"/>
</dbReference>
<dbReference type="PANTHER" id="PTHR34997">
    <property type="entry name" value="AM15"/>
    <property type="match status" value="1"/>
</dbReference>
<keyword evidence="3" id="KW-0843">Virulence</keyword>
<dbReference type="GO" id="GO:0008061">
    <property type="term" value="F:chitin binding"/>
    <property type="evidence" value="ECO:0007669"/>
    <property type="project" value="UniProtKB-KW"/>
</dbReference>
<proteinExistence type="inferred from homology"/>
<dbReference type="Proteomes" id="UP000717696">
    <property type="component" value="Unassembled WGS sequence"/>
</dbReference>
<sequence length="237" mass="25820">PDMVNICNKFYLVKTGDSYDGVASKNGVTSQQILKWNPSVDSTCAGLWAHAYICVGIIDDSTTKPGRRRRPRARCHNSNTHAVRMVINCNKFCLVQSGDICNKIASKSGITATQFRSWNPSVAANCSGLWAEHTFASVPKPTNTTKGNGVTRPTLTQTGMVKNCKKFHLVVAGHTCAATAKKYTIATANFVKWNPAVKSDCTGLWAKTYACVGLIWPLSSFFFYLNGGMHCELRASG</sequence>
<reference evidence="6" key="1">
    <citation type="journal article" date="2021" name="Nat. Commun.">
        <title>Genetic determinants of endophytism in the Arabidopsis root mycobiome.</title>
        <authorList>
            <person name="Mesny F."/>
            <person name="Miyauchi S."/>
            <person name="Thiergart T."/>
            <person name="Pickel B."/>
            <person name="Atanasova L."/>
            <person name="Karlsson M."/>
            <person name="Huettel B."/>
            <person name="Barry K.W."/>
            <person name="Haridas S."/>
            <person name="Chen C."/>
            <person name="Bauer D."/>
            <person name="Andreopoulos W."/>
            <person name="Pangilinan J."/>
            <person name="LaButti K."/>
            <person name="Riley R."/>
            <person name="Lipzen A."/>
            <person name="Clum A."/>
            <person name="Drula E."/>
            <person name="Henrissat B."/>
            <person name="Kohler A."/>
            <person name="Grigoriev I.V."/>
            <person name="Martin F.M."/>
            <person name="Hacquard S."/>
        </authorList>
    </citation>
    <scope>NUCLEOTIDE SEQUENCE</scope>
    <source>
        <strain evidence="6">MPI-CAGE-AT-0021</strain>
    </source>
</reference>
<dbReference type="CDD" id="cd00118">
    <property type="entry name" value="LysM"/>
    <property type="match status" value="3"/>
</dbReference>
<dbReference type="PROSITE" id="PS51782">
    <property type="entry name" value="LYSM"/>
    <property type="match status" value="3"/>
</dbReference>
<evidence type="ECO:0000256" key="1">
    <source>
        <dbReference type="ARBA" id="ARBA00022669"/>
    </source>
</evidence>
<dbReference type="PANTHER" id="PTHR34997:SF2">
    <property type="entry name" value="LYSM DOMAIN-CONTAINING PROTEIN-RELATED"/>
    <property type="match status" value="1"/>
</dbReference>
<dbReference type="Gene3D" id="3.10.350.10">
    <property type="entry name" value="LysM domain"/>
    <property type="match status" value="3"/>
</dbReference>
<dbReference type="SUPFAM" id="SSF54106">
    <property type="entry name" value="LysM domain"/>
    <property type="match status" value="2"/>
</dbReference>
<comment type="similarity">
    <text evidence="4">Belongs to the secreted LysM effector family.</text>
</comment>
<keyword evidence="2" id="KW-0732">Signal</keyword>
<comment type="caution">
    <text evidence="6">The sequence shown here is derived from an EMBL/GenBank/DDBJ whole genome shotgun (WGS) entry which is preliminary data.</text>
</comment>
<feature type="non-terminal residue" evidence="6">
    <location>
        <position position="237"/>
    </location>
</feature>
<feature type="domain" description="LysM" evidence="5">
    <location>
        <begin position="91"/>
        <end position="137"/>
    </location>
</feature>
<dbReference type="InterPro" id="IPR018392">
    <property type="entry name" value="LysM"/>
</dbReference>
<evidence type="ECO:0000256" key="3">
    <source>
        <dbReference type="ARBA" id="ARBA00023026"/>
    </source>
</evidence>
<evidence type="ECO:0000313" key="7">
    <source>
        <dbReference type="Proteomes" id="UP000717696"/>
    </source>
</evidence>
<gene>
    <name evidence="6" type="ORF">B0J13DRAFT_445882</name>
</gene>
<evidence type="ECO:0000313" key="6">
    <source>
        <dbReference type="EMBL" id="KAH7141553.1"/>
    </source>
</evidence>
<dbReference type="OrthoDB" id="5985073at2759"/>
<accession>A0A9P9EPQ8</accession>
<evidence type="ECO:0000256" key="2">
    <source>
        <dbReference type="ARBA" id="ARBA00022729"/>
    </source>
</evidence>
<organism evidence="6 7">
    <name type="scientific">Dactylonectria estremocensis</name>
    <dbReference type="NCBI Taxonomy" id="1079267"/>
    <lineage>
        <taxon>Eukaryota</taxon>
        <taxon>Fungi</taxon>
        <taxon>Dikarya</taxon>
        <taxon>Ascomycota</taxon>
        <taxon>Pezizomycotina</taxon>
        <taxon>Sordariomycetes</taxon>
        <taxon>Hypocreomycetidae</taxon>
        <taxon>Hypocreales</taxon>
        <taxon>Nectriaceae</taxon>
        <taxon>Dactylonectria</taxon>
    </lineage>
</organism>
<dbReference type="AlphaFoldDB" id="A0A9P9EPQ8"/>
<protein>
    <submittedName>
        <fullName evidence="6">Carbohydrate-binding module family 50 protein</fullName>
    </submittedName>
</protein>
<dbReference type="InterPro" id="IPR052210">
    <property type="entry name" value="LysM1-like"/>
</dbReference>
<keyword evidence="1" id="KW-0147">Chitin-binding</keyword>
<dbReference type="InterPro" id="IPR036779">
    <property type="entry name" value="LysM_dom_sf"/>
</dbReference>
<evidence type="ECO:0000259" key="5">
    <source>
        <dbReference type="PROSITE" id="PS51782"/>
    </source>
</evidence>
<feature type="domain" description="LysM" evidence="5">
    <location>
        <begin position="9"/>
        <end position="55"/>
    </location>
</feature>
<feature type="domain" description="LysM" evidence="5">
    <location>
        <begin position="166"/>
        <end position="212"/>
    </location>
</feature>